<sequence length="66" mass="7445">MPSRLTIHWFVAIILIIAFALVYSNPSVGQWIEEIFGQGSRNILAFAIVVITAILALAFNTNWRKQ</sequence>
<dbReference type="AlphaFoldDB" id="A0A1G2HVB2"/>
<organism evidence="2 3">
    <name type="scientific">Candidatus Staskawiczbacteria bacterium RIFCSPHIGHO2_01_FULL_41_41</name>
    <dbReference type="NCBI Taxonomy" id="1802203"/>
    <lineage>
        <taxon>Bacteria</taxon>
        <taxon>Candidatus Staskawicziibacteriota</taxon>
    </lineage>
</organism>
<keyword evidence="1" id="KW-1133">Transmembrane helix</keyword>
<keyword evidence="1" id="KW-0472">Membrane</keyword>
<feature type="transmembrane region" description="Helical" evidence="1">
    <location>
        <begin position="7"/>
        <end position="23"/>
    </location>
</feature>
<protein>
    <recommendedName>
        <fullName evidence="4">Cytochrome b561 domain-containing protein</fullName>
    </recommendedName>
</protein>
<evidence type="ECO:0008006" key="4">
    <source>
        <dbReference type="Google" id="ProtNLM"/>
    </source>
</evidence>
<evidence type="ECO:0000256" key="1">
    <source>
        <dbReference type="SAM" id="Phobius"/>
    </source>
</evidence>
<feature type="transmembrane region" description="Helical" evidence="1">
    <location>
        <begin position="43"/>
        <end position="63"/>
    </location>
</feature>
<reference evidence="2 3" key="1">
    <citation type="journal article" date="2016" name="Nat. Commun.">
        <title>Thousands of microbial genomes shed light on interconnected biogeochemical processes in an aquifer system.</title>
        <authorList>
            <person name="Anantharaman K."/>
            <person name="Brown C.T."/>
            <person name="Hug L.A."/>
            <person name="Sharon I."/>
            <person name="Castelle C.J."/>
            <person name="Probst A.J."/>
            <person name="Thomas B.C."/>
            <person name="Singh A."/>
            <person name="Wilkins M.J."/>
            <person name="Karaoz U."/>
            <person name="Brodie E.L."/>
            <person name="Williams K.H."/>
            <person name="Hubbard S.S."/>
            <person name="Banfield J.F."/>
        </authorList>
    </citation>
    <scope>NUCLEOTIDE SEQUENCE [LARGE SCALE GENOMIC DNA]</scope>
</reference>
<comment type="caution">
    <text evidence="2">The sequence shown here is derived from an EMBL/GenBank/DDBJ whole genome shotgun (WGS) entry which is preliminary data.</text>
</comment>
<evidence type="ECO:0000313" key="3">
    <source>
        <dbReference type="Proteomes" id="UP000178774"/>
    </source>
</evidence>
<dbReference type="Proteomes" id="UP000178774">
    <property type="component" value="Unassembled WGS sequence"/>
</dbReference>
<name>A0A1G2HVB2_9BACT</name>
<proteinExistence type="predicted"/>
<keyword evidence="1" id="KW-0812">Transmembrane</keyword>
<evidence type="ECO:0000313" key="2">
    <source>
        <dbReference type="EMBL" id="OGZ66472.1"/>
    </source>
</evidence>
<gene>
    <name evidence="2" type="ORF">A2822_01900</name>
</gene>
<dbReference type="EMBL" id="MHOP01000005">
    <property type="protein sequence ID" value="OGZ66472.1"/>
    <property type="molecule type" value="Genomic_DNA"/>
</dbReference>
<accession>A0A1G2HVB2</accession>